<organism evidence="5 6">
    <name type="scientific">Nocardia carnea</name>
    <dbReference type="NCBI Taxonomy" id="37328"/>
    <lineage>
        <taxon>Bacteria</taxon>
        <taxon>Bacillati</taxon>
        <taxon>Actinomycetota</taxon>
        <taxon>Actinomycetes</taxon>
        <taxon>Mycobacteriales</taxon>
        <taxon>Nocardiaceae</taxon>
        <taxon>Nocardia</taxon>
    </lineage>
</organism>
<dbReference type="PANTHER" id="PTHR33744">
    <property type="entry name" value="CARBOHYDRATE DIACID REGULATOR"/>
    <property type="match status" value="1"/>
</dbReference>
<dbReference type="Pfam" id="PF17853">
    <property type="entry name" value="GGDEF_2"/>
    <property type="match status" value="1"/>
</dbReference>
<evidence type="ECO:0000256" key="1">
    <source>
        <dbReference type="ARBA" id="ARBA00006754"/>
    </source>
</evidence>
<dbReference type="Pfam" id="PF14361">
    <property type="entry name" value="RsbRD_N"/>
    <property type="match status" value="1"/>
</dbReference>
<feature type="domain" description="PucR C-terminal helix-turn-helix" evidence="2">
    <location>
        <begin position="367"/>
        <end position="424"/>
    </location>
</feature>
<dbReference type="RefSeq" id="WP_063820550.1">
    <property type="nucleotide sequence ID" value="NZ_JBIRUQ010000002.1"/>
</dbReference>
<gene>
    <name evidence="5" type="ORF">ACH4WX_11550</name>
</gene>
<sequence>MTVSAGPPTRRDGAAEEPLSARVSALSVEIGTGLRTRESEIAAVMTRRITQQIDYTRAEPRLTELRAASIHANVATMIEVLANDIPVDHLQPPMAAVEYARRMAQRELPFNYLMRAYHMGQDVMMRMCHDEVDRRALPAGLGLAVLQRLTESVYAYTDWVSQYVCDTYETERMRWVNARGTVHAATVHALLGATTPDPAGFESETGYRLDRTHLAVILWYTSGDESGTAASLDACTRMLARALRADGPPLVTAIDRRTMWVWFPFGRRPAVDPGALRADAGLPAGVRLAVGMPGRGLAGFRRSHQQAAAAYFVATVPGTPADHRTIGFGDPGVAVVSLLARDLDSTREWVREVLGSLADDTDQAAALRDTLSTFYETGESHVHTAQQMTLHRNTVKYRITKAVDATRGTGTGHEKLDIALALRICRFLGRNVLRPPS</sequence>
<dbReference type="EMBL" id="JBIRUQ010000002">
    <property type="protein sequence ID" value="MFI1461342.1"/>
    <property type="molecule type" value="Genomic_DNA"/>
</dbReference>
<feature type="domain" description="CdaR GGDEF-like" evidence="4">
    <location>
        <begin position="205"/>
        <end position="310"/>
    </location>
</feature>
<dbReference type="InterPro" id="IPR042070">
    <property type="entry name" value="PucR_C-HTH_sf"/>
</dbReference>
<dbReference type="PANTHER" id="PTHR33744:SF1">
    <property type="entry name" value="DNA-BINDING TRANSCRIPTIONAL ACTIVATOR ADER"/>
    <property type="match status" value="1"/>
</dbReference>
<dbReference type="Pfam" id="PF13556">
    <property type="entry name" value="HTH_30"/>
    <property type="match status" value="1"/>
</dbReference>
<comment type="caution">
    <text evidence="5">The sequence shown here is derived from an EMBL/GenBank/DDBJ whole genome shotgun (WGS) entry which is preliminary data.</text>
</comment>
<evidence type="ECO:0000259" key="3">
    <source>
        <dbReference type="Pfam" id="PF14361"/>
    </source>
</evidence>
<comment type="similarity">
    <text evidence="1">Belongs to the CdaR family.</text>
</comment>
<accession>A0ABW7TJW7</accession>
<protein>
    <submittedName>
        <fullName evidence="5">PucR family transcriptional regulator</fullName>
    </submittedName>
</protein>
<feature type="domain" description="RsbT co-antagonist protein RsbRD N-terminal" evidence="3">
    <location>
        <begin position="40"/>
        <end position="180"/>
    </location>
</feature>
<keyword evidence="6" id="KW-1185">Reference proteome</keyword>
<name>A0ABW7TJW7_9NOCA</name>
<dbReference type="InterPro" id="IPR025736">
    <property type="entry name" value="PucR_C-HTH_dom"/>
</dbReference>
<dbReference type="InterPro" id="IPR025751">
    <property type="entry name" value="RsbRD_N_dom"/>
</dbReference>
<dbReference type="InterPro" id="IPR041522">
    <property type="entry name" value="CdaR_GGDEF"/>
</dbReference>
<reference evidence="5 6" key="1">
    <citation type="submission" date="2024-10" db="EMBL/GenBank/DDBJ databases">
        <title>The Natural Products Discovery Center: Release of the First 8490 Sequenced Strains for Exploring Actinobacteria Biosynthetic Diversity.</title>
        <authorList>
            <person name="Kalkreuter E."/>
            <person name="Kautsar S.A."/>
            <person name="Yang D."/>
            <person name="Bader C.D."/>
            <person name="Teijaro C.N."/>
            <person name="Fluegel L."/>
            <person name="Davis C.M."/>
            <person name="Simpson J.R."/>
            <person name="Lauterbach L."/>
            <person name="Steele A.D."/>
            <person name="Gui C."/>
            <person name="Meng S."/>
            <person name="Li G."/>
            <person name="Viehrig K."/>
            <person name="Ye F."/>
            <person name="Su P."/>
            <person name="Kiefer A.F."/>
            <person name="Nichols A."/>
            <person name="Cepeda A.J."/>
            <person name="Yan W."/>
            <person name="Fan B."/>
            <person name="Jiang Y."/>
            <person name="Adhikari A."/>
            <person name="Zheng C.-J."/>
            <person name="Schuster L."/>
            <person name="Cowan T.M."/>
            <person name="Smanski M.J."/>
            <person name="Chevrette M.G."/>
            <person name="De Carvalho L.P.S."/>
            <person name="Shen B."/>
        </authorList>
    </citation>
    <scope>NUCLEOTIDE SEQUENCE [LARGE SCALE GENOMIC DNA]</scope>
    <source>
        <strain evidence="5 6">NPDC020568</strain>
    </source>
</reference>
<evidence type="ECO:0000259" key="4">
    <source>
        <dbReference type="Pfam" id="PF17853"/>
    </source>
</evidence>
<dbReference type="InterPro" id="IPR051448">
    <property type="entry name" value="CdaR-like_regulators"/>
</dbReference>
<evidence type="ECO:0000313" key="5">
    <source>
        <dbReference type="EMBL" id="MFI1461342.1"/>
    </source>
</evidence>
<dbReference type="Gene3D" id="1.10.10.2840">
    <property type="entry name" value="PucR C-terminal helix-turn-helix domain"/>
    <property type="match status" value="1"/>
</dbReference>
<proteinExistence type="inferred from homology"/>
<evidence type="ECO:0000313" key="6">
    <source>
        <dbReference type="Proteomes" id="UP001611263"/>
    </source>
</evidence>
<dbReference type="Proteomes" id="UP001611263">
    <property type="component" value="Unassembled WGS sequence"/>
</dbReference>
<dbReference type="GeneID" id="93504359"/>
<evidence type="ECO:0000259" key="2">
    <source>
        <dbReference type="Pfam" id="PF13556"/>
    </source>
</evidence>